<name>A0ACB8BHT4_9AGAM</name>
<dbReference type="Proteomes" id="UP000790709">
    <property type="component" value="Unassembled WGS sequence"/>
</dbReference>
<protein>
    <submittedName>
        <fullName evidence="1">Uncharacterized protein</fullName>
    </submittedName>
</protein>
<dbReference type="EMBL" id="MU266426">
    <property type="protein sequence ID" value="KAH7924388.1"/>
    <property type="molecule type" value="Genomic_DNA"/>
</dbReference>
<reference evidence="1" key="1">
    <citation type="journal article" date="2021" name="New Phytol.">
        <title>Evolutionary innovations through gain and loss of genes in the ectomycorrhizal Boletales.</title>
        <authorList>
            <person name="Wu G."/>
            <person name="Miyauchi S."/>
            <person name="Morin E."/>
            <person name="Kuo A."/>
            <person name="Drula E."/>
            <person name="Varga T."/>
            <person name="Kohler A."/>
            <person name="Feng B."/>
            <person name="Cao Y."/>
            <person name="Lipzen A."/>
            <person name="Daum C."/>
            <person name="Hundley H."/>
            <person name="Pangilinan J."/>
            <person name="Johnson J."/>
            <person name="Barry K."/>
            <person name="LaButti K."/>
            <person name="Ng V."/>
            <person name="Ahrendt S."/>
            <person name="Min B."/>
            <person name="Choi I.G."/>
            <person name="Park H."/>
            <person name="Plett J.M."/>
            <person name="Magnuson J."/>
            <person name="Spatafora J.W."/>
            <person name="Nagy L.G."/>
            <person name="Henrissat B."/>
            <person name="Grigoriev I.V."/>
            <person name="Yang Z.L."/>
            <person name="Xu J."/>
            <person name="Martin F.M."/>
        </authorList>
    </citation>
    <scope>NUCLEOTIDE SEQUENCE</scope>
    <source>
        <strain evidence="1">KUC20120723A-06</strain>
    </source>
</reference>
<accession>A0ACB8BHT4</accession>
<keyword evidence="2" id="KW-1185">Reference proteome</keyword>
<organism evidence="1 2">
    <name type="scientific">Leucogyrophana mollusca</name>
    <dbReference type="NCBI Taxonomy" id="85980"/>
    <lineage>
        <taxon>Eukaryota</taxon>
        <taxon>Fungi</taxon>
        <taxon>Dikarya</taxon>
        <taxon>Basidiomycota</taxon>
        <taxon>Agaricomycotina</taxon>
        <taxon>Agaricomycetes</taxon>
        <taxon>Agaricomycetidae</taxon>
        <taxon>Boletales</taxon>
        <taxon>Boletales incertae sedis</taxon>
        <taxon>Leucogyrophana</taxon>
    </lineage>
</organism>
<evidence type="ECO:0000313" key="1">
    <source>
        <dbReference type="EMBL" id="KAH7924388.1"/>
    </source>
</evidence>
<sequence>MQFTLSAILASFVAVATAATVPVSPAACAQADRFGDITIEPSTLSPGENFTVTANFTCAIQLGVNPEHTDYYIEVPTNNNGYEPPILIARRTLATPPIDSFNATLPYANYFANASYAFVLDTTYAVNGTNGSPYSQVGETETSITITN</sequence>
<comment type="caution">
    <text evidence="1">The sequence shown here is derived from an EMBL/GenBank/DDBJ whole genome shotgun (WGS) entry which is preliminary data.</text>
</comment>
<evidence type="ECO:0000313" key="2">
    <source>
        <dbReference type="Proteomes" id="UP000790709"/>
    </source>
</evidence>
<proteinExistence type="predicted"/>
<gene>
    <name evidence="1" type="ORF">BV22DRAFT_1047516</name>
</gene>